<evidence type="ECO:0000256" key="8">
    <source>
        <dbReference type="ARBA" id="ARBA00023065"/>
    </source>
</evidence>
<organism evidence="13 14">
    <name type="scientific">Maylandia zebra</name>
    <name type="common">zebra mbuna</name>
    <dbReference type="NCBI Taxonomy" id="106582"/>
    <lineage>
        <taxon>Eukaryota</taxon>
        <taxon>Metazoa</taxon>
        <taxon>Chordata</taxon>
        <taxon>Craniata</taxon>
        <taxon>Vertebrata</taxon>
        <taxon>Euteleostomi</taxon>
        <taxon>Actinopterygii</taxon>
        <taxon>Neopterygii</taxon>
        <taxon>Teleostei</taxon>
        <taxon>Neoteleostei</taxon>
        <taxon>Acanthomorphata</taxon>
        <taxon>Ovalentaria</taxon>
        <taxon>Cichlomorphae</taxon>
        <taxon>Cichliformes</taxon>
        <taxon>Cichlidae</taxon>
        <taxon>African cichlids</taxon>
        <taxon>Pseudocrenilabrinae</taxon>
        <taxon>Haplochromini</taxon>
        <taxon>Maylandia</taxon>
        <taxon>Maylandia zebra complex</taxon>
    </lineage>
</organism>
<evidence type="ECO:0000256" key="3">
    <source>
        <dbReference type="ARBA" id="ARBA00022448"/>
    </source>
</evidence>
<evidence type="ECO:0000256" key="1">
    <source>
        <dbReference type="ARBA" id="ARBA00004651"/>
    </source>
</evidence>
<keyword evidence="3" id="KW-0813">Transport</keyword>
<keyword evidence="14" id="KW-1185">Reference proteome</keyword>
<evidence type="ECO:0000256" key="6">
    <source>
        <dbReference type="ARBA" id="ARBA00022989"/>
    </source>
</evidence>
<dbReference type="Proteomes" id="UP000265160">
    <property type="component" value="LG17"/>
</dbReference>
<dbReference type="Pfam" id="PF00474">
    <property type="entry name" value="SSF"/>
    <property type="match status" value="1"/>
</dbReference>
<comment type="similarity">
    <text evidence="2 11">Belongs to the sodium:solute symporter (SSF) (TC 2.A.21) family.</text>
</comment>
<keyword evidence="9 12" id="KW-0472">Membrane</keyword>
<keyword evidence="6 12" id="KW-1133">Transmembrane helix</keyword>
<dbReference type="InterPro" id="IPR001734">
    <property type="entry name" value="Na/solute_symporter"/>
</dbReference>
<evidence type="ECO:0000256" key="9">
    <source>
        <dbReference type="ARBA" id="ARBA00023136"/>
    </source>
</evidence>
<evidence type="ECO:0000256" key="12">
    <source>
        <dbReference type="SAM" id="Phobius"/>
    </source>
</evidence>
<evidence type="ECO:0000313" key="14">
    <source>
        <dbReference type="Proteomes" id="UP000265160"/>
    </source>
</evidence>
<dbReference type="AlphaFoldDB" id="A0A3P9CQS4"/>
<feature type="transmembrane region" description="Helical" evidence="12">
    <location>
        <begin position="239"/>
        <end position="257"/>
    </location>
</feature>
<dbReference type="Ensembl" id="ENSMZET00005024947.1">
    <property type="protein sequence ID" value="ENSMZEP00005024156.1"/>
    <property type="gene ID" value="ENSMZEG00005018056.1"/>
</dbReference>
<dbReference type="InterPro" id="IPR051163">
    <property type="entry name" value="Sodium:Solute_Symporter_SSF"/>
</dbReference>
<comment type="subcellular location">
    <subcellularLocation>
        <location evidence="1">Cell membrane</location>
        <topology evidence="1">Multi-pass membrane protein</topology>
    </subcellularLocation>
</comment>
<keyword evidence="8" id="KW-0406">Ion transport</keyword>
<feature type="transmembrane region" description="Helical" evidence="12">
    <location>
        <begin position="127"/>
        <end position="148"/>
    </location>
</feature>
<protein>
    <submittedName>
        <fullName evidence="13">Solute carrier family 5 member 8</fullName>
    </submittedName>
</protein>
<feature type="transmembrane region" description="Helical" evidence="12">
    <location>
        <begin position="277"/>
        <end position="302"/>
    </location>
</feature>
<feature type="transmembrane region" description="Helical" evidence="12">
    <location>
        <begin position="190"/>
        <end position="211"/>
    </location>
</feature>
<feature type="transmembrane region" description="Helical" evidence="12">
    <location>
        <begin position="337"/>
        <end position="358"/>
    </location>
</feature>
<feature type="transmembrane region" description="Helical" evidence="12">
    <location>
        <begin position="160"/>
        <end position="178"/>
    </location>
</feature>
<dbReference type="PANTHER" id="PTHR42985">
    <property type="entry name" value="SODIUM-COUPLED MONOCARBOXYLATE TRANSPORTER"/>
    <property type="match status" value="1"/>
</dbReference>
<evidence type="ECO:0000256" key="2">
    <source>
        <dbReference type="ARBA" id="ARBA00006434"/>
    </source>
</evidence>
<dbReference type="GO" id="GO:0005343">
    <property type="term" value="F:organic acid:sodium symporter activity"/>
    <property type="evidence" value="ECO:0007669"/>
    <property type="project" value="TreeGrafter"/>
</dbReference>
<dbReference type="NCBIfam" id="TIGR00813">
    <property type="entry name" value="sss"/>
    <property type="match status" value="1"/>
</dbReference>
<feature type="transmembrane region" description="Helical" evidence="12">
    <location>
        <begin position="52"/>
        <end position="70"/>
    </location>
</feature>
<evidence type="ECO:0000256" key="7">
    <source>
        <dbReference type="ARBA" id="ARBA00023053"/>
    </source>
</evidence>
<evidence type="ECO:0000256" key="11">
    <source>
        <dbReference type="RuleBase" id="RU362091"/>
    </source>
</evidence>
<proteinExistence type="inferred from homology"/>
<evidence type="ECO:0000256" key="10">
    <source>
        <dbReference type="ARBA" id="ARBA00023201"/>
    </source>
</evidence>
<feature type="transmembrane region" description="Helical" evidence="12">
    <location>
        <begin position="379"/>
        <end position="399"/>
    </location>
</feature>
<evidence type="ECO:0000256" key="5">
    <source>
        <dbReference type="ARBA" id="ARBA00022692"/>
    </source>
</evidence>
<dbReference type="PROSITE" id="PS50283">
    <property type="entry name" value="NA_SOLUT_SYMP_3"/>
    <property type="match status" value="1"/>
</dbReference>
<dbReference type="InterPro" id="IPR038377">
    <property type="entry name" value="Na/Glc_symporter_sf"/>
</dbReference>
<dbReference type="GO" id="GO:0005886">
    <property type="term" value="C:plasma membrane"/>
    <property type="evidence" value="ECO:0007669"/>
    <property type="project" value="UniProtKB-SubCell"/>
</dbReference>
<sequence>MSGDAHLLVAADYVVFAVVLLLSAAVGFYYAWRSRRQGNSRDFLTGGRKLNALAVSMSLTASYISSVTVLSNPAEVYRYGAIFGYLSISYVIAVVYTSEVFLPVFYRLAINSTYEYLELRFSRATRLLGMLIFFFNALLYTGLVIYAPALALNQVTGMNLWGGIISTATVCTLYCALVSKTFITYDTHTIGIMFAGYMSVIIKCVILKGGISTILSDAQEGGRINFVDFDINPLRRHTFWTLVIGGTVGWSAVYGTYQPQVQRYNSCKSIKHARLALFINVLGLACTLTSSVISGLCLYSFYKNCDPWKAGQVSSPDQLLPYLVMDILADHQGLPGLFFAAVYCASLSTVSTSINAMAAVTTEDLIKPRIKLSEKKLLLISKGLSVFFGIVCVAMAGLASLMGHMMQVEGSVNAELSMFFVVQKRNGNKDSDICPQGGLCGLVTGLAAAVSVSIIGMISPSPPEMTRPLFLSTEGCNFTTGSSFNWTTPLPTEPSLFTTTPGQNTDDIHAVQWHSPSYLYFCVIGGLTSVIVGIIISLLTGGLRETVDPRLMLMKEDTLSYHLFKRVKDGVRAEEQRYQKQPTDDRRSILSYTFPSLGHGRNRQCWSAKQGGWNQ</sequence>
<feature type="transmembrane region" description="Helical" evidence="12">
    <location>
        <begin position="434"/>
        <end position="458"/>
    </location>
</feature>
<keyword evidence="4" id="KW-1003">Cell membrane</keyword>
<dbReference type="GO" id="GO:0070062">
    <property type="term" value="C:extracellular exosome"/>
    <property type="evidence" value="ECO:0007669"/>
    <property type="project" value="TreeGrafter"/>
</dbReference>
<keyword evidence="7" id="KW-0915">Sodium</keyword>
<evidence type="ECO:0000256" key="4">
    <source>
        <dbReference type="ARBA" id="ARBA00022475"/>
    </source>
</evidence>
<reference evidence="13" key="3">
    <citation type="submission" date="2025-09" db="UniProtKB">
        <authorList>
            <consortium name="Ensembl"/>
        </authorList>
    </citation>
    <scope>IDENTIFICATION</scope>
</reference>
<dbReference type="GeneTree" id="ENSGT00940000155166"/>
<keyword evidence="10" id="KW-0739">Sodium transport</keyword>
<reference evidence="13" key="2">
    <citation type="submission" date="2025-08" db="UniProtKB">
        <authorList>
            <consortium name="Ensembl"/>
        </authorList>
    </citation>
    <scope>IDENTIFICATION</scope>
</reference>
<dbReference type="PANTHER" id="PTHR42985:SF10">
    <property type="entry name" value="SODIUM-COUPLED MONOCARBOXYLATE TRANSPORTER 1"/>
    <property type="match status" value="1"/>
</dbReference>
<accession>A0A3P9CQS4</accession>
<name>A0A3P9CQS4_9CICH</name>
<evidence type="ECO:0000313" key="13">
    <source>
        <dbReference type="Ensembl" id="ENSMZEP00005024156.1"/>
    </source>
</evidence>
<dbReference type="GO" id="GO:0015730">
    <property type="term" value="P:propanoate transmembrane transport"/>
    <property type="evidence" value="ECO:0007669"/>
    <property type="project" value="TreeGrafter"/>
</dbReference>
<feature type="transmembrane region" description="Helical" evidence="12">
    <location>
        <begin position="518"/>
        <end position="543"/>
    </location>
</feature>
<reference evidence="13 14" key="1">
    <citation type="journal article" date="2014" name="Nature">
        <title>The genomic substrate for adaptive radiation in African cichlid fish.</title>
        <authorList>
            <person name="Brawand D."/>
            <person name="Wagner C.E."/>
            <person name="Li Y.I."/>
            <person name="Malinsky M."/>
            <person name="Keller I."/>
            <person name="Fan S."/>
            <person name="Simakov O."/>
            <person name="Ng A.Y."/>
            <person name="Lim Z.W."/>
            <person name="Bezault E."/>
            <person name="Turner-Maier J."/>
            <person name="Johnson J."/>
            <person name="Alcazar R."/>
            <person name="Noh H.J."/>
            <person name="Russell P."/>
            <person name="Aken B."/>
            <person name="Alfoldi J."/>
            <person name="Amemiya C."/>
            <person name="Azzouzi N."/>
            <person name="Baroiller J.F."/>
            <person name="Barloy-Hubler F."/>
            <person name="Berlin A."/>
            <person name="Bloomquist R."/>
            <person name="Carleton K.L."/>
            <person name="Conte M.A."/>
            <person name="D'Cotta H."/>
            <person name="Eshel O."/>
            <person name="Gaffney L."/>
            <person name="Galibert F."/>
            <person name="Gante H.F."/>
            <person name="Gnerre S."/>
            <person name="Greuter L."/>
            <person name="Guyon R."/>
            <person name="Haddad N.S."/>
            <person name="Haerty W."/>
            <person name="Harris R.M."/>
            <person name="Hofmann H.A."/>
            <person name="Hourlier T."/>
            <person name="Hulata G."/>
            <person name="Jaffe D.B."/>
            <person name="Lara M."/>
            <person name="Lee A.P."/>
            <person name="MacCallum I."/>
            <person name="Mwaiko S."/>
            <person name="Nikaido M."/>
            <person name="Nishihara H."/>
            <person name="Ozouf-Costaz C."/>
            <person name="Penman D.J."/>
            <person name="Przybylski D."/>
            <person name="Rakotomanga M."/>
            <person name="Renn S.C.P."/>
            <person name="Ribeiro F.J."/>
            <person name="Ron M."/>
            <person name="Salzburger W."/>
            <person name="Sanchez-Pulido L."/>
            <person name="Santos M.E."/>
            <person name="Searle S."/>
            <person name="Sharpe T."/>
            <person name="Swofford R."/>
            <person name="Tan F.J."/>
            <person name="Williams L."/>
            <person name="Young S."/>
            <person name="Yin S."/>
            <person name="Okada N."/>
            <person name="Kocher T.D."/>
            <person name="Miska E.A."/>
            <person name="Lander E.S."/>
            <person name="Venkatesh B."/>
            <person name="Fernald R.D."/>
            <person name="Meyer A."/>
            <person name="Ponting C.P."/>
            <person name="Streelman J.T."/>
            <person name="Lindblad-Toh K."/>
            <person name="Seehausen O."/>
            <person name="Di Palma F."/>
        </authorList>
    </citation>
    <scope>NUCLEOTIDE SEQUENCE</scope>
</reference>
<dbReference type="STRING" id="106582.ENSMZEP00005024156"/>
<keyword evidence="5 12" id="KW-0812">Transmembrane</keyword>
<feature type="transmembrane region" description="Helical" evidence="12">
    <location>
        <begin position="13"/>
        <end position="32"/>
    </location>
</feature>
<feature type="transmembrane region" description="Helical" evidence="12">
    <location>
        <begin position="82"/>
        <end position="106"/>
    </location>
</feature>
<dbReference type="Gene3D" id="1.20.1730.10">
    <property type="entry name" value="Sodium/glucose cotransporter"/>
    <property type="match status" value="1"/>
</dbReference>